<dbReference type="HOGENOM" id="CLU_1016012_0_0_1"/>
<gene>
    <name evidence="2" type="ORF">BN946_scf184787.g17</name>
</gene>
<evidence type="ECO:0000313" key="3">
    <source>
        <dbReference type="Proteomes" id="UP000029665"/>
    </source>
</evidence>
<name>A0A060SXW6_PYCCI</name>
<protein>
    <recommendedName>
        <fullName evidence="4">F-box domain-containing protein</fullName>
    </recommendedName>
</protein>
<sequence length="325" mass="36737">MVSLEFCADTILLNLWRHILGDLDTHIALVQTCRRLRELYDGDDALWRAACFAAGYGRPLRRETSLDASGFASHISYGQMARLLVTHARVCEIRSCSKANACFADHYRRWPYIRLRPLHPNHPLEFHPLYFYLHFAQAQSSSQQRAHIQPYTPTPSPSPSPQPPSIPDSLSILLTHLPTFPESRFAQYGPLCTHPNASCAFATFPPVDRLEFENGEGDIFLVVENPEGCTVLDVNRALAELIPFDDQHLEFALSHYQELAFTSGLSLPQFAELVARDRGFLGDHERITPGWSKVGDPYIQDLHLSDFYIAPPREPDLDRLISLSA</sequence>
<dbReference type="OMA" id="FHPLYFY"/>
<feature type="region of interest" description="Disordered" evidence="1">
    <location>
        <begin position="144"/>
        <end position="165"/>
    </location>
</feature>
<proteinExistence type="predicted"/>
<evidence type="ECO:0000313" key="2">
    <source>
        <dbReference type="EMBL" id="CDO77368.1"/>
    </source>
</evidence>
<dbReference type="OrthoDB" id="3165860at2759"/>
<keyword evidence="3" id="KW-1185">Reference proteome</keyword>
<dbReference type="Proteomes" id="UP000029665">
    <property type="component" value="Unassembled WGS sequence"/>
</dbReference>
<evidence type="ECO:0008006" key="4">
    <source>
        <dbReference type="Google" id="ProtNLM"/>
    </source>
</evidence>
<comment type="caution">
    <text evidence="2">The sequence shown here is derived from an EMBL/GenBank/DDBJ whole genome shotgun (WGS) entry which is preliminary data.</text>
</comment>
<dbReference type="EMBL" id="CCBP010000451">
    <property type="protein sequence ID" value="CDO77368.1"/>
    <property type="molecule type" value="Genomic_DNA"/>
</dbReference>
<organism evidence="2 3">
    <name type="scientific">Pycnoporus cinnabarinus</name>
    <name type="common">Cinnabar-red polypore</name>
    <name type="synonym">Trametes cinnabarina</name>
    <dbReference type="NCBI Taxonomy" id="5643"/>
    <lineage>
        <taxon>Eukaryota</taxon>
        <taxon>Fungi</taxon>
        <taxon>Dikarya</taxon>
        <taxon>Basidiomycota</taxon>
        <taxon>Agaricomycotina</taxon>
        <taxon>Agaricomycetes</taxon>
        <taxon>Polyporales</taxon>
        <taxon>Polyporaceae</taxon>
        <taxon>Trametes</taxon>
    </lineage>
</organism>
<feature type="compositionally biased region" description="Pro residues" evidence="1">
    <location>
        <begin position="152"/>
        <end position="165"/>
    </location>
</feature>
<evidence type="ECO:0000256" key="1">
    <source>
        <dbReference type="SAM" id="MobiDB-lite"/>
    </source>
</evidence>
<dbReference type="AlphaFoldDB" id="A0A060SXW6"/>
<reference evidence="2" key="1">
    <citation type="submission" date="2014-01" db="EMBL/GenBank/DDBJ databases">
        <title>The genome of the white-rot fungus Pycnoporus cinnabarinus: a basidiomycete model with a versatile arsenal for lignocellulosic biomass breakdown.</title>
        <authorList>
            <person name="Levasseur A."/>
            <person name="Lomascolo A."/>
            <person name="Ruiz-Duenas F.J."/>
            <person name="Uzan E."/>
            <person name="Piumi F."/>
            <person name="Kues U."/>
            <person name="Ram A.F.J."/>
            <person name="Murat C."/>
            <person name="Haon M."/>
            <person name="Benoit I."/>
            <person name="Arfi Y."/>
            <person name="Chevret D."/>
            <person name="Drula E."/>
            <person name="Kwon M.J."/>
            <person name="Gouret P."/>
            <person name="Lesage-Meessen L."/>
            <person name="Lombard V."/>
            <person name="Mariette J."/>
            <person name="Noirot C."/>
            <person name="Park J."/>
            <person name="Patyshakuliyeva A."/>
            <person name="Wieneger R.A.B."/>
            <person name="Wosten H.A.B."/>
            <person name="Martin F."/>
            <person name="Coutinho P.M."/>
            <person name="de Vries R."/>
            <person name="Martinez A.T."/>
            <person name="Klopp C."/>
            <person name="Pontarotti P."/>
            <person name="Henrissat B."/>
            <person name="Record E."/>
        </authorList>
    </citation>
    <scope>NUCLEOTIDE SEQUENCE [LARGE SCALE GENOMIC DNA]</scope>
    <source>
        <strain evidence="2">BRFM137</strain>
    </source>
</reference>
<accession>A0A060SXW6</accession>